<protein>
    <submittedName>
        <fullName evidence="1">Pheromone alpha factor receptor</fullName>
    </submittedName>
</protein>
<evidence type="ECO:0000313" key="2">
    <source>
        <dbReference type="Proteomes" id="UP001320706"/>
    </source>
</evidence>
<keyword evidence="2" id="KW-1185">Reference proteome</keyword>
<reference evidence="1" key="1">
    <citation type="submission" date="2024-02" db="EMBL/GenBank/DDBJ databases">
        <title>Metagenome Assembled Genome of Zalaria obscura JY119.</title>
        <authorList>
            <person name="Vighnesh L."/>
            <person name="Jagadeeshwari U."/>
            <person name="Venkata Ramana C."/>
            <person name="Sasikala C."/>
        </authorList>
    </citation>
    <scope>NUCLEOTIDE SEQUENCE</scope>
    <source>
        <strain evidence="1">JY119</strain>
    </source>
</reference>
<proteinExistence type="predicted"/>
<gene>
    <name evidence="1" type="primary">STE2</name>
    <name evidence="1" type="ORF">M8818_002036</name>
</gene>
<name>A0ACC3SJG3_9PEZI</name>
<dbReference type="Proteomes" id="UP001320706">
    <property type="component" value="Unassembled WGS sequence"/>
</dbReference>
<comment type="caution">
    <text evidence="1">The sequence shown here is derived from an EMBL/GenBank/DDBJ whole genome shotgun (WGS) entry which is preliminary data.</text>
</comment>
<accession>A0ACC3SJG3</accession>
<keyword evidence="1" id="KW-0675">Receptor</keyword>
<sequence>MSSPTLPENATQADVFNQTIYVYDAAGDQYNVTLDTISTYTYYGIINSATFAALVGAAGAVLIVLLMLTKHEKRRATVFLLNSFALIFSIIASILQILYFTGPWYSAYAFLTGDFSLVPASSQNTSIAADVFLVLTLICLETSLVLQVKVVCVTLTSAQRLAVTLLSLFVAATAVGFRFAQIIQNIRCSIDYANWCWELLWLQKAMQITEVISLCFFSAAFCTKLGWALYQRHTLGLTQFGPMQIIFIGGCQTLFVPALLAILQFAFPDLPYFGESILPVTAIFLPLSSVWASASVDRASNAARGPDAHRKFIVGSDNSHNSAGKPARKTLSSDTSTELTSGGGVEHRSDSRWAGAYTVERDLEMQELGAH</sequence>
<organism evidence="1 2">
    <name type="scientific">Zalaria obscura</name>
    <dbReference type="NCBI Taxonomy" id="2024903"/>
    <lineage>
        <taxon>Eukaryota</taxon>
        <taxon>Fungi</taxon>
        <taxon>Dikarya</taxon>
        <taxon>Ascomycota</taxon>
        <taxon>Pezizomycotina</taxon>
        <taxon>Dothideomycetes</taxon>
        <taxon>Dothideomycetidae</taxon>
        <taxon>Dothideales</taxon>
        <taxon>Zalariaceae</taxon>
        <taxon>Zalaria</taxon>
    </lineage>
</organism>
<dbReference type="EMBL" id="JAMKPW020000008">
    <property type="protein sequence ID" value="KAK8215415.1"/>
    <property type="molecule type" value="Genomic_DNA"/>
</dbReference>
<evidence type="ECO:0000313" key="1">
    <source>
        <dbReference type="EMBL" id="KAK8215415.1"/>
    </source>
</evidence>